<protein>
    <submittedName>
        <fullName evidence="2">Uncharacterized protein</fullName>
    </submittedName>
</protein>
<comment type="caution">
    <text evidence="2">The sequence shown here is derived from an EMBL/GenBank/DDBJ whole genome shotgun (WGS) entry which is preliminary data.</text>
</comment>
<proteinExistence type="predicted"/>
<reference evidence="2 3" key="1">
    <citation type="submission" date="2017-09" db="EMBL/GenBank/DDBJ databases">
        <title>Depth-based differentiation of microbial function through sediment-hosted aquifers and enrichment of novel symbionts in the deep terrestrial subsurface.</title>
        <authorList>
            <person name="Probst A.J."/>
            <person name="Ladd B."/>
            <person name="Jarett J.K."/>
            <person name="Geller-Mcgrath D.E."/>
            <person name="Sieber C.M."/>
            <person name="Emerson J.B."/>
            <person name="Anantharaman K."/>
            <person name="Thomas B.C."/>
            <person name="Malmstrom R."/>
            <person name="Stieglmeier M."/>
            <person name="Klingl A."/>
            <person name="Woyke T."/>
            <person name="Ryan C.M."/>
            <person name="Banfield J.F."/>
        </authorList>
    </citation>
    <scope>NUCLEOTIDE SEQUENCE [LARGE SCALE GENOMIC DNA]</scope>
    <source>
        <strain evidence="2">CG10_big_fil_rev_8_21_14_0_10_49_38</strain>
    </source>
</reference>
<feature type="transmembrane region" description="Helical" evidence="1">
    <location>
        <begin position="12"/>
        <end position="34"/>
    </location>
</feature>
<evidence type="ECO:0000256" key="1">
    <source>
        <dbReference type="SAM" id="Phobius"/>
    </source>
</evidence>
<accession>A0A2H0RGZ5</accession>
<dbReference type="EMBL" id="PCYK01000029">
    <property type="protein sequence ID" value="PIR45773.1"/>
    <property type="molecule type" value="Genomic_DNA"/>
</dbReference>
<organism evidence="2 3">
    <name type="scientific">Candidatus Vogelbacteria bacterium CG10_big_fil_rev_8_21_14_0_10_49_38</name>
    <dbReference type="NCBI Taxonomy" id="1975043"/>
    <lineage>
        <taxon>Bacteria</taxon>
        <taxon>Candidatus Vogeliibacteriota</taxon>
    </lineage>
</organism>
<dbReference type="AlphaFoldDB" id="A0A2H0RGZ5"/>
<dbReference type="Proteomes" id="UP000230431">
    <property type="component" value="Unassembled WGS sequence"/>
</dbReference>
<keyword evidence="1" id="KW-0812">Transmembrane</keyword>
<feature type="transmembrane region" description="Helical" evidence="1">
    <location>
        <begin position="40"/>
        <end position="56"/>
    </location>
</feature>
<feature type="transmembrane region" description="Helical" evidence="1">
    <location>
        <begin position="63"/>
        <end position="80"/>
    </location>
</feature>
<keyword evidence="1" id="KW-1133">Transmembrane helix</keyword>
<evidence type="ECO:0000313" key="2">
    <source>
        <dbReference type="EMBL" id="PIR45773.1"/>
    </source>
</evidence>
<keyword evidence="1" id="KW-0472">Membrane</keyword>
<name>A0A2H0RGZ5_9BACT</name>
<gene>
    <name evidence="2" type="ORF">COV08_03310</name>
</gene>
<evidence type="ECO:0000313" key="3">
    <source>
        <dbReference type="Proteomes" id="UP000230431"/>
    </source>
</evidence>
<sequence>MTQWSLDQKKFWTILGSWILLNLAAALMVSFLYFPWLQSFGLWLGVQVGFIVYASTDKIWLKRVVMICGLIGFITAILGLEVRPWQSDGLAKIFKIQMKEKMWDDAKETARLLGEPQRSDWLDEVVDAQIEENLIIEARDTANIMAELRRSGRLAEIFEIQTKEKDLKGAKETRTLLAQGQPKEIDSEKKAATQTRFSFTNPWFGWQDEEVKPAELVDTVEGWWETRQQAKAIAEAKAREVVWKGEQIIVAPVTDDWSKAAEATIPRSNTWKTEIVGPNQNGRWEIRYEERSSGEVKTFIGGGPDVDKKIGPKLPANSPIKFRSLESEPLNILVQWR</sequence>